<gene>
    <name evidence="2" type="ORF">PGTG_06108</name>
</gene>
<dbReference type="Proteomes" id="UP000008783">
    <property type="component" value="Unassembled WGS sequence"/>
</dbReference>
<evidence type="ECO:0000313" key="2">
    <source>
        <dbReference type="EMBL" id="EFP79787.2"/>
    </source>
</evidence>
<feature type="region of interest" description="Disordered" evidence="1">
    <location>
        <begin position="176"/>
        <end position="202"/>
    </location>
</feature>
<accession>E3K5N4</accession>
<dbReference type="OrthoDB" id="10306160at2759"/>
<protein>
    <submittedName>
        <fullName evidence="2">Uncharacterized protein</fullName>
    </submittedName>
</protein>
<dbReference type="RefSeq" id="XP_003324206.2">
    <property type="nucleotide sequence ID" value="XM_003324158.2"/>
</dbReference>
<keyword evidence="3" id="KW-1185">Reference proteome</keyword>
<dbReference type="HOGENOM" id="CLU_029209_0_0_1"/>
<evidence type="ECO:0000313" key="3">
    <source>
        <dbReference type="Proteomes" id="UP000008783"/>
    </source>
</evidence>
<organism evidence="2 3">
    <name type="scientific">Puccinia graminis f. sp. tritici (strain CRL 75-36-700-3 / race SCCL)</name>
    <name type="common">Black stem rust fungus</name>
    <dbReference type="NCBI Taxonomy" id="418459"/>
    <lineage>
        <taxon>Eukaryota</taxon>
        <taxon>Fungi</taxon>
        <taxon>Dikarya</taxon>
        <taxon>Basidiomycota</taxon>
        <taxon>Pucciniomycotina</taxon>
        <taxon>Pucciniomycetes</taxon>
        <taxon>Pucciniales</taxon>
        <taxon>Pucciniaceae</taxon>
        <taxon>Puccinia</taxon>
    </lineage>
</organism>
<dbReference type="AlphaFoldDB" id="E3K5N4"/>
<feature type="compositionally biased region" description="Low complexity" evidence="1">
    <location>
        <begin position="184"/>
        <end position="202"/>
    </location>
</feature>
<reference key="1">
    <citation type="submission" date="2007-01" db="EMBL/GenBank/DDBJ databases">
        <title>The Genome Sequence of Puccinia graminis f. sp. tritici Strain CRL 75-36-700-3.</title>
        <authorList>
            <consortium name="The Broad Institute Genome Sequencing Platform"/>
            <person name="Birren B."/>
            <person name="Lander E."/>
            <person name="Galagan J."/>
            <person name="Nusbaum C."/>
            <person name="Devon K."/>
            <person name="Cuomo C."/>
            <person name="Jaffe D."/>
            <person name="Butler J."/>
            <person name="Alvarez P."/>
            <person name="Gnerre S."/>
            <person name="Grabherr M."/>
            <person name="Mauceli E."/>
            <person name="Brockman W."/>
            <person name="Young S."/>
            <person name="LaButti K."/>
            <person name="Sykes S."/>
            <person name="DeCaprio D."/>
            <person name="Crawford M."/>
            <person name="Koehrsen M."/>
            <person name="Engels R."/>
            <person name="Montgomery P."/>
            <person name="Pearson M."/>
            <person name="Howarth C."/>
            <person name="Larson L."/>
            <person name="White J."/>
            <person name="Zeng Q."/>
            <person name="Kodira C."/>
            <person name="Yandava C."/>
            <person name="Alvarado L."/>
            <person name="O'Leary S."/>
            <person name="Szabo L."/>
            <person name="Dean R."/>
            <person name="Schein J."/>
        </authorList>
    </citation>
    <scope>NUCLEOTIDE SEQUENCE</scope>
    <source>
        <strain>CRL 75-36-700-3</strain>
    </source>
</reference>
<reference evidence="3" key="2">
    <citation type="journal article" date="2011" name="Proc. Natl. Acad. Sci. U.S.A.">
        <title>Obligate biotrophy features unraveled by the genomic analysis of rust fungi.</title>
        <authorList>
            <person name="Duplessis S."/>
            <person name="Cuomo C.A."/>
            <person name="Lin Y.-C."/>
            <person name="Aerts A."/>
            <person name="Tisserant E."/>
            <person name="Veneault-Fourrey C."/>
            <person name="Joly D.L."/>
            <person name="Hacquard S."/>
            <person name="Amselem J."/>
            <person name="Cantarel B.L."/>
            <person name="Chiu R."/>
            <person name="Coutinho P.M."/>
            <person name="Feau N."/>
            <person name="Field M."/>
            <person name="Frey P."/>
            <person name="Gelhaye E."/>
            <person name="Goldberg J."/>
            <person name="Grabherr M.G."/>
            <person name="Kodira C.D."/>
            <person name="Kohler A."/>
            <person name="Kuees U."/>
            <person name="Lindquist E.A."/>
            <person name="Lucas S.M."/>
            <person name="Mago R."/>
            <person name="Mauceli E."/>
            <person name="Morin E."/>
            <person name="Murat C."/>
            <person name="Pangilinan J.L."/>
            <person name="Park R."/>
            <person name="Pearson M."/>
            <person name="Quesneville H."/>
            <person name="Rouhier N."/>
            <person name="Sakthikumar S."/>
            <person name="Salamov A.A."/>
            <person name="Schmutz J."/>
            <person name="Selles B."/>
            <person name="Shapiro H."/>
            <person name="Tanguay P."/>
            <person name="Tuskan G.A."/>
            <person name="Henrissat B."/>
            <person name="Van de Peer Y."/>
            <person name="Rouze P."/>
            <person name="Ellis J.G."/>
            <person name="Dodds P.N."/>
            <person name="Schein J.E."/>
            <person name="Zhong S."/>
            <person name="Hamelin R.C."/>
            <person name="Grigoriev I.V."/>
            <person name="Szabo L.J."/>
            <person name="Martin F."/>
        </authorList>
    </citation>
    <scope>NUCLEOTIDE SEQUENCE [LARGE SCALE GENOMIC DNA]</scope>
    <source>
        <strain evidence="3">CRL 75-36-700-3 / race SCCL</strain>
    </source>
</reference>
<dbReference type="KEGG" id="pgr:PGTG_06108"/>
<dbReference type="InParanoid" id="E3K5N4"/>
<dbReference type="EMBL" id="DS178273">
    <property type="protein sequence ID" value="EFP79787.2"/>
    <property type="molecule type" value="Genomic_DNA"/>
</dbReference>
<proteinExistence type="predicted"/>
<name>E3K5N4_PUCGT</name>
<sequence>MMVDLAYFSLTTSLWFLVLFPVGLVSIKADSSLGSLGRSIEEHSGDRAERNAGPLSAIPVKRKSRNRMPSLVPCVRIPGPGKRRTSDPAAAERRARVTDNWDLNRDQVLLLQQYKQEFPAYQEELERQLRWLERHSKKISPAELQMARKVFEGSKQQISSLIQTRLLELGKVDERATAIDDPNDPVSSSSSSSSLSDPPTKSPSLGLKLAQLAYIPAELRTQITEQSALLLWEDAKKMLTTQRKIYEAEELKSQRKPRWPSASFSTLFTSSTTTNNDHSRFDPLMPSKYAFKILDFLVQNQLITLQSSRAFFHDLPFVQTVISYSLARIKAEVGASYWKSIDHLTAHWYWPSLNKVFSALGKKEESIIDFVFHVGKLKALVHLSNGIESTDYFYSAQWAEFSKQFPWRKCFERLGEDVGHQSGTEASLSRLEHGDHQIALHDPPIISRKHSQECPAAQGTEEEEMERLIRLLVTTRHSQGITIPKFGLRLYRTETINLFEFMNNALYPGIVSKLVKNEEFERIMHDSIGLVDQKHERAESLFYLSLLYSRYHSLVIDTQSYLNLLATTLHARKSKAPHGSFAQLVEQDPVLAVYSDRFDWILEHYKKLYNSIHSRNPLLIHHLDPKFRELYLSD</sequence>
<dbReference type="VEuPathDB" id="FungiDB:PGTG_06108"/>
<evidence type="ECO:0000256" key="1">
    <source>
        <dbReference type="SAM" id="MobiDB-lite"/>
    </source>
</evidence>
<dbReference type="GeneID" id="10533312"/>